<reference evidence="1" key="1">
    <citation type="journal article" date="2023" name="G3 (Bethesda)">
        <title>A reference genome for the long-term kleptoplast-retaining sea slug Elysia crispata morphotype clarki.</title>
        <authorList>
            <person name="Eastman K.E."/>
            <person name="Pendleton A.L."/>
            <person name="Shaikh M.A."/>
            <person name="Suttiyut T."/>
            <person name="Ogas R."/>
            <person name="Tomko P."/>
            <person name="Gavelis G."/>
            <person name="Widhalm J.R."/>
            <person name="Wisecaver J.H."/>
        </authorList>
    </citation>
    <scope>NUCLEOTIDE SEQUENCE</scope>
    <source>
        <strain evidence="1">ECLA1</strain>
    </source>
</reference>
<sequence>MIADYRQVALSGQQRHGSTGWSRQDRVGYRLHQAVITSAASRLHWLVTPRQSRLQATSSYHYIGSVTAPLQRHGSTGCSHQDRVGYRLHQAVIISAASRLHWLVTPRQSRLQATSSYHYIGSVTAPLQRLGSTGLSRQDRVGYRLHQAIIISAASQLHWLVTPRQSRLQATSSCHYIGSVHSSTGWSHQDRVGYIRLHQAVIISAASQLHWLVTPRQSRLQATSSCHYIGSVTAPLQRHGSTGWSRQDRVGYRLHQAIITSAASRLHWLVTPRQKSLRIPLTRPPGATPVMAADLEVTARLPVEPVDQPDSPDTLAIPRSPPFSEPVSAWRNHARWRFSLTIKTKAQQPSSTYCHDLALVLMLADATHCHHDSDSLLSAHTQPDVIGVFDVIRTGQKVPKNRTQPSFRLDPSQEASVISLKRFRISRLIIVQ</sequence>
<evidence type="ECO:0000313" key="1">
    <source>
        <dbReference type="EMBL" id="KAK3785731.1"/>
    </source>
</evidence>
<evidence type="ECO:0000313" key="2">
    <source>
        <dbReference type="Proteomes" id="UP001283361"/>
    </source>
</evidence>
<proteinExistence type="predicted"/>
<organism evidence="1 2">
    <name type="scientific">Elysia crispata</name>
    <name type="common">lettuce slug</name>
    <dbReference type="NCBI Taxonomy" id="231223"/>
    <lineage>
        <taxon>Eukaryota</taxon>
        <taxon>Metazoa</taxon>
        <taxon>Spiralia</taxon>
        <taxon>Lophotrochozoa</taxon>
        <taxon>Mollusca</taxon>
        <taxon>Gastropoda</taxon>
        <taxon>Heterobranchia</taxon>
        <taxon>Euthyneura</taxon>
        <taxon>Panpulmonata</taxon>
        <taxon>Sacoglossa</taxon>
        <taxon>Placobranchoidea</taxon>
        <taxon>Plakobranchidae</taxon>
        <taxon>Elysia</taxon>
    </lineage>
</organism>
<gene>
    <name evidence="1" type="ORF">RRG08_055561</name>
</gene>
<dbReference type="Proteomes" id="UP001283361">
    <property type="component" value="Unassembled WGS sequence"/>
</dbReference>
<keyword evidence="2" id="KW-1185">Reference proteome</keyword>
<name>A0AAE1DWL2_9GAST</name>
<comment type="caution">
    <text evidence="1">The sequence shown here is derived from an EMBL/GenBank/DDBJ whole genome shotgun (WGS) entry which is preliminary data.</text>
</comment>
<protein>
    <submittedName>
        <fullName evidence="1">Uncharacterized protein</fullName>
    </submittedName>
</protein>
<dbReference type="AlphaFoldDB" id="A0AAE1DWL2"/>
<accession>A0AAE1DWL2</accession>
<dbReference type="EMBL" id="JAWDGP010002078">
    <property type="protein sequence ID" value="KAK3785731.1"/>
    <property type="molecule type" value="Genomic_DNA"/>
</dbReference>